<organism evidence="14 15">
    <name type="scientific">Rotaria magnacalcarata</name>
    <dbReference type="NCBI Taxonomy" id="392030"/>
    <lineage>
        <taxon>Eukaryota</taxon>
        <taxon>Metazoa</taxon>
        <taxon>Spiralia</taxon>
        <taxon>Gnathifera</taxon>
        <taxon>Rotifera</taxon>
        <taxon>Eurotatoria</taxon>
        <taxon>Bdelloidea</taxon>
        <taxon>Philodinida</taxon>
        <taxon>Philodinidae</taxon>
        <taxon>Rotaria</taxon>
    </lineage>
</organism>
<feature type="domain" description="RING-type" evidence="12">
    <location>
        <begin position="23"/>
        <end position="72"/>
    </location>
</feature>
<feature type="compositionally biased region" description="Low complexity" evidence="11">
    <location>
        <begin position="932"/>
        <end position="943"/>
    </location>
</feature>
<dbReference type="Pfam" id="PF01237">
    <property type="entry name" value="Oxysterol_BP"/>
    <property type="match status" value="1"/>
</dbReference>
<feature type="domain" description="B box-type" evidence="13">
    <location>
        <begin position="109"/>
        <end position="145"/>
    </location>
</feature>
<dbReference type="InterPro" id="IPR001298">
    <property type="entry name" value="Filamin/ABP280_rpt"/>
</dbReference>
<evidence type="ECO:0000256" key="4">
    <source>
        <dbReference type="ARBA" id="ARBA00022723"/>
    </source>
</evidence>
<dbReference type="SUPFAM" id="SSF57845">
    <property type="entry name" value="B-box zinc-binding domain"/>
    <property type="match status" value="1"/>
</dbReference>
<dbReference type="PANTHER" id="PTHR10972">
    <property type="entry name" value="OXYSTEROL-BINDING PROTEIN-RELATED"/>
    <property type="match status" value="1"/>
</dbReference>
<dbReference type="PROSITE" id="PS50119">
    <property type="entry name" value="ZF_BBOX"/>
    <property type="match status" value="1"/>
</dbReference>
<evidence type="ECO:0000256" key="11">
    <source>
        <dbReference type="SAM" id="MobiDB-lite"/>
    </source>
</evidence>
<feature type="repeat" description="Filamin" evidence="9">
    <location>
        <begin position="333"/>
        <end position="404"/>
    </location>
</feature>
<dbReference type="InterPro" id="IPR000315">
    <property type="entry name" value="Znf_B-box"/>
</dbReference>
<evidence type="ECO:0008006" key="16">
    <source>
        <dbReference type="Google" id="ProtNLM"/>
    </source>
</evidence>
<proteinExistence type="inferred from homology"/>
<keyword evidence="4" id="KW-0479">Metal-binding</keyword>
<dbReference type="GO" id="GO:0005829">
    <property type="term" value="C:cytosol"/>
    <property type="evidence" value="ECO:0007669"/>
    <property type="project" value="TreeGrafter"/>
</dbReference>
<evidence type="ECO:0000256" key="3">
    <source>
        <dbReference type="ARBA" id="ARBA00022553"/>
    </source>
</evidence>
<dbReference type="InterPro" id="IPR037239">
    <property type="entry name" value="OSBP_sf"/>
</dbReference>
<dbReference type="Gene3D" id="3.30.40.10">
    <property type="entry name" value="Zinc/RING finger domain, C3HC4 (zinc finger)"/>
    <property type="match status" value="1"/>
</dbReference>
<evidence type="ECO:0000256" key="10">
    <source>
        <dbReference type="PROSITE-ProRule" id="PRU00504"/>
    </source>
</evidence>
<reference evidence="14" key="1">
    <citation type="submission" date="2021-02" db="EMBL/GenBank/DDBJ databases">
        <authorList>
            <person name="Nowell W R."/>
        </authorList>
    </citation>
    <scope>NUCLEOTIDE SEQUENCE</scope>
</reference>
<dbReference type="InterPro" id="IPR013083">
    <property type="entry name" value="Znf_RING/FYVE/PHD"/>
</dbReference>
<dbReference type="InterPro" id="IPR000648">
    <property type="entry name" value="Oxysterol-bd"/>
</dbReference>
<dbReference type="Gene3D" id="2.30.29.30">
    <property type="entry name" value="Pleckstrin-homology domain (PH domain)/Phosphotyrosine-binding domain (PTB)"/>
    <property type="match status" value="1"/>
</dbReference>
<dbReference type="PROSITE" id="PS50194">
    <property type="entry name" value="FILAMIN_REPEAT"/>
    <property type="match status" value="1"/>
</dbReference>
<keyword evidence="7" id="KW-0862">Zinc</keyword>
<evidence type="ECO:0000313" key="14">
    <source>
        <dbReference type="EMBL" id="CAF1914519.1"/>
    </source>
</evidence>
<dbReference type="SUPFAM" id="SSF81296">
    <property type="entry name" value="E set domains"/>
    <property type="match status" value="1"/>
</dbReference>
<feature type="region of interest" description="Disordered" evidence="11">
    <location>
        <begin position="877"/>
        <end position="898"/>
    </location>
</feature>
<evidence type="ECO:0000256" key="6">
    <source>
        <dbReference type="ARBA" id="ARBA00022771"/>
    </source>
</evidence>
<evidence type="ECO:0000256" key="7">
    <source>
        <dbReference type="ARBA" id="ARBA00022833"/>
    </source>
</evidence>
<dbReference type="Proteomes" id="UP000663824">
    <property type="component" value="Unassembled WGS sequence"/>
</dbReference>
<comment type="caution">
    <text evidence="14">The sequence shown here is derived from an EMBL/GenBank/DDBJ whole genome shotgun (WGS) entry which is preliminary data.</text>
</comment>
<dbReference type="Gene3D" id="3.30.160.60">
    <property type="entry name" value="Classic Zinc Finger"/>
    <property type="match status" value="1"/>
</dbReference>
<dbReference type="GO" id="GO:0097038">
    <property type="term" value="C:perinuclear endoplasmic reticulum"/>
    <property type="evidence" value="ECO:0007669"/>
    <property type="project" value="TreeGrafter"/>
</dbReference>
<dbReference type="InterPro" id="IPR017907">
    <property type="entry name" value="Znf_RING_CS"/>
</dbReference>
<sequence>MGSTLVETININAKDFTEHFLTCSTCVNQFSSDSRDHQPKLLPCSHTVCRQCLERIVNSQPRSDAIKCPICREHILLPRGGVTSFPPSFIVNQLLDLMLRLRRDVIPKCNLHSNEELLFCETCDKIFCQLCDQHQISAEHTIVPFSLAIKRMNEILFFKASKTINCLDHALEVVNSEIMRLDSSMEKAAEAVNRSFNEIKSYVENRRNNLLQSLKTTKDHKLTVLNDQLNVIINEKSKIEHECAVFQQASDIHILTQRIQELNDRIERMSLLGEPRENSFMKFEFRHNQALQDLARSLNSVGRIRVSSTYPPLCTAKIEPAVANLQCAIHIETVDYNGNIRMDGGDPLTVNIYDPYRKLCEYNFHDKQCGAYTIIFRPLISGNHKIDIRIFDRPISGSPFVVHVTQHNNPLWSFGKRGRGENELSMPVSVIVNDRTEREQVYVLDPGNSRIKCLTHDGKLMGHLATDSLLEPTSTGLAYRSSTSTFYLLDWKSKLISAFSLTNSDTSLMENSQININHQITCSAFNEPVQIALFKQHLHSLLICDSNTLLIIDSRTGDLIHKIDPRSLGIKTIKAFTIGLQDEIIIGDHHLHILSYEGKYVRQIIPTKQQQIVDVDIHIAHQPPDIIPTYYKQQHSLAANSDESKSSNSLASKGDLFGLMMSDQKSKKALKLKTLEEIQNDGVYEIHIFPRKRRTPPNKSHVPVTADEDDDVDDQLFSDSDIGDDSDDDVQGGVIDKSVSTTGPKRTKQRKRYAAEVLQGSPSDDPSKSMVTISNYIMKKRKWPYRGWHKRFFQLENGYLIYTKSEQDIKRGRLNAKCDIGLCFVTFIRETQRIDIDESNRVYHLKIKENKIFEQWLEQMALHRKYRQEILERHRPAIESENKQTNSENNTSNNVPPSPDSFLYKDFAGIQKQLSNLSDILEHIKVNTNCTSTSISSKSTEGSKVGGHTPSASISSVNSTTLLDMHRQDYYNGAKKIFDNLNNLYKYLSIAALEQQKQLTNTSIGDGDIVYHSLSPSASMSRQGSVFYDALDVHSALIANSGKDEFGKSSESESSSDGEDESHTSELDRQVFALPQLKPPKIKWRRSSLPASAPDTTNVGLWNIMRKSIGKDLSRIAMPIVLNEPLGLLQKLCEEMEYSELLDRASQIDDAFLRLVYVAAFIVSTYSSNHYRTGRKNFNPLLGETYECIREDKGWKFIAEQVSHHPPISVCTCDSPNFIFSQQLQATIKFWGKSMEIFPASLNVLTFKKYNETITWNKCTMCIHNVLSSERWIDHYGDVLVESSLGNKSRISFIQSDYRTRLNNVVGVIEDINGRLVHKLFGRWHEEVYCGNDQTAKCIWRQSAVPENSKQYYGFTRFAIELNELDEDLRQQLPATDTRFRPDQRLLEAGQVEQAEKEKARIEAAQRSRAATNSSPKWFKCEGDNYALIRDEDPSHYYWKKRENNWIGVEFTQLW</sequence>
<name>A0A816K7A6_9BILA</name>
<dbReference type="FunFam" id="2.40.160.120:FF:000001">
    <property type="entry name" value="Oxysterol-binding protein"/>
    <property type="match status" value="1"/>
</dbReference>
<feature type="compositionally biased region" description="Polar residues" evidence="11">
    <location>
        <begin position="883"/>
        <end position="895"/>
    </location>
</feature>
<dbReference type="InterPro" id="IPR027370">
    <property type="entry name" value="Znf-RING_euk"/>
</dbReference>
<gene>
    <name evidence="14" type="ORF">MBJ925_LOCUS1071</name>
</gene>
<dbReference type="Gene3D" id="2.60.40.10">
    <property type="entry name" value="Immunoglobulins"/>
    <property type="match status" value="1"/>
</dbReference>
<evidence type="ECO:0000259" key="12">
    <source>
        <dbReference type="PROSITE" id="PS50089"/>
    </source>
</evidence>
<dbReference type="SUPFAM" id="SSF50729">
    <property type="entry name" value="PH domain-like"/>
    <property type="match status" value="1"/>
</dbReference>
<dbReference type="GO" id="GO:0015485">
    <property type="term" value="F:cholesterol binding"/>
    <property type="evidence" value="ECO:0007669"/>
    <property type="project" value="TreeGrafter"/>
</dbReference>
<dbReference type="CDD" id="cd16579">
    <property type="entry name" value="RING-HC_PML_C-V"/>
    <property type="match status" value="1"/>
</dbReference>
<evidence type="ECO:0000256" key="2">
    <source>
        <dbReference type="ARBA" id="ARBA00008842"/>
    </source>
</evidence>
<dbReference type="SUPFAM" id="SSF63825">
    <property type="entry name" value="YWTD domain"/>
    <property type="match status" value="1"/>
</dbReference>
<feature type="region of interest" description="Disordered" evidence="11">
    <location>
        <begin position="693"/>
        <end position="750"/>
    </location>
</feature>
<evidence type="ECO:0000259" key="13">
    <source>
        <dbReference type="PROSITE" id="PS50119"/>
    </source>
</evidence>
<feature type="region of interest" description="Disordered" evidence="11">
    <location>
        <begin position="1043"/>
        <end position="1070"/>
    </location>
</feature>
<dbReference type="Pfam" id="PF15409">
    <property type="entry name" value="PH_8"/>
    <property type="match status" value="1"/>
</dbReference>
<accession>A0A816K7A6</accession>
<dbReference type="SMART" id="SM00557">
    <property type="entry name" value="IG_FLMN"/>
    <property type="match status" value="1"/>
</dbReference>
<dbReference type="InterPro" id="IPR001258">
    <property type="entry name" value="NHL_repeat"/>
</dbReference>
<dbReference type="SUPFAM" id="SSF144000">
    <property type="entry name" value="Oxysterol-binding protein-like"/>
    <property type="match status" value="1"/>
</dbReference>
<dbReference type="EMBL" id="CAJNRE010000068">
    <property type="protein sequence ID" value="CAF1914519.1"/>
    <property type="molecule type" value="Genomic_DNA"/>
</dbReference>
<keyword evidence="5" id="KW-0677">Repeat</keyword>
<dbReference type="Gene3D" id="2.40.160.120">
    <property type="match status" value="1"/>
</dbReference>
<feature type="compositionally biased region" description="Acidic residues" evidence="11">
    <location>
        <begin position="706"/>
        <end position="730"/>
    </location>
</feature>
<comment type="similarity">
    <text evidence="2">Belongs to the OSBP family.</text>
</comment>
<dbReference type="InterPro" id="IPR011042">
    <property type="entry name" value="6-blade_b-propeller_TolB-like"/>
</dbReference>
<dbReference type="Pfam" id="PF13445">
    <property type="entry name" value="zf-RING_UBOX"/>
    <property type="match status" value="1"/>
</dbReference>
<dbReference type="Gene3D" id="2.120.10.30">
    <property type="entry name" value="TolB, C-terminal domain"/>
    <property type="match status" value="1"/>
</dbReference>
<dbReference type="InterPro" id="IPR014756">
    <property type="entry name" value="Ig_E-set"/>
</dbReference>
<dbReference type="InterPro" id="IPR013783">
    <property type="entry name" value="Ig-like_fold"/>
</dbReference>
<evidence type="ECO:0000256" key="8">
    <source>
        <dbReference type="PROSITE-ProRule" id="PRU00024"/>
    </source>
</evidence>
<evidence type="ECO:0000313" key="15">
    <source>
        <dbReference type="Proteomes" id="UP000663824"/>
    </source>
</evidence>
<dbReference type="InterPro" id="IPR011993">
    <property type="entry name" value="PH-like_dom_sf"/>
</dbReference>
<dbReference type="GO" id="GO:0005886">
    <property type="term" value="C:plasma membrane"/>
    <property type="evidence" value="ECO:0007669"/>
    <property type="project" value="TreeGrafter"/>
</dbReference>
<keyword evidence="6 8" id="KW-0863">Zinc-finger</keyword>
<dbReference type="PROSITE" id="PS51125">
    <property type="entry name" value="NHL"/>
    <property type="match status" value="1"/>
</dbReference>
<dbReference type="InterPro" id="IPR017868">
    <property type="entry name" value="Filamin/ABP280_repeat-like"/>
</dbReference>
<dbReference type="PANTHER" id="PTHR10972:SF203">
    <property type="entry name" value="OXYSTEROL-BINDING PROTEIN HOMOLOG 3"/>
    <property type="match status" value="1"/>
</dbReference>
<dbReference type="GO" id="GO:0120009">
    <property type="term" value="P:intermembrane lipid transfer"/>
    <property type="evidence" value="ECO:0007669"/>
    <property type="project" value="UniProtKB-ARBA"/>
</dbReference>
<dbReference type="InterPro" id="IPR001841">
    <property type="entry name" value="Znf_RING"/>
</dbReference>
<dbReference type="PROSITE" id="PS50089">
    <property type="entry name" value="ZF_RING_2"/>
    <property type="match status" value="1"/>
</dbReference>
<dbReference type="GO" id="GO:0008270">
    <property type="term" value="F:zinc ion binding"/>
    <property type="evidence" value="ECO:0007669"/>
    <property type="project" value="UniProtKB-KW"/>
</dbReference>
<keyword evidence="3" id="KW-0597">Phosphoprotein</keyword>
<feature type="region of interest" description="Disordered" evidence="11">
    <location>
        <begin position="932"/>
        <end position="952"/>
    </location>
</feature>
<protein>
    <recommendedName>
        <fullName evidence="16">Oxysterol-binding protein</fullName>
    </recommendedName>
</protein>
<dbReference type="Pfam" id="PF00630">
    <property type="entry name" value="Filamin"/>
    <property type="match status" value="1"/>
</dbReference>
<dbReference type="PROSITE" id="PS00518">
    <property type="entry name" value="ZF_RING_1"/>
    <property type="match status" value="1"/>
</dbReference>
<evidence type="ECO:0000256" key="9">
    <source>
        <dbReference type="PROSITE-ProRule" id="PRU00087"/>
    </source>
</evidence>
<feature type="repeat" description="NHL" evidence="10">
    <location>
        <begin position="413"/>
        <end position="457"/>
    </location>
</feature>
<dbReference type="SMART" id="SM00184">
    <property type="entry name" value="RING"/>
    <property type="match status" value="1"/>
</dbReference>
<dbReference type="SUPFAM" id="SSF57850">
    <property type="entry name" value="RING/U-box"/>
    <property type="match status" value="1"/>
</dbReference>
<evidence type="ECO:0000256" key="5">
    <source>
        <dbReference type="ARBA" id="ARBA00022737"/>
    </source>
</evidence>
<evidence type="ECO:0000256" key="1">
    <source>
        <dbReference type="ARBA" id="ARBA00008518"/>
    </source>
</evidence>
<comment type="similarity">
    <text evidence="1">Belongs to the TRIM/RBCC family.</text>
</comment>
<dbReference type="InterPro" id="IPR041680">
    <property type="entry name" value="PH_8"/>
</dbReference>